<evidence type="ECO:0000313" key="5">
    <source>
        <dbReference type="EMBL" id="AHF07362.1"/>
    </source>
</evidence>
<dbReference type="GO" id="GO:0051536">
    <property type="term" value="F:iron-sulfur cluster binding"/>
    <property type="evidence" value="ECO:0007669"/>
    <property type="project" value="UniProtKB-KW"/>
</dbReference>
<dbReference type="EMBL" id="CP007032">
    <property type="protein sequence ID" value="AHF07362.1"/>
    <property type="molecule type" value="Genomic_DNA"/>
</dbReference>
<dbReference type="GO" id="GO:0046872">
    <property type="term" value="F:metal ion binding"/>
    <property type="evidence" value="ECO:0007669"/>
    <property type="project" value="UniProtKB-KW"/>
</dbReference>
<name>W0E9C8_9FIRM</name>
<dbReference type="InterPro" id="IPR017900">
    <property type="entry name" value="4Fe4S_Fe_S_CS"/>
</dbReference>
<keyword evidence="3" id="KW-0411">Iron-sulfur</keyword>
<dbReference type="RefSeq" id="WP_006716110.1">
    <property type="nucleotide sequence ID" value="NZ_CP007032.1"/>
</dbReference>
<feature type="domain" description="4Fe-4S ferredoxin-type" evidence="4">
    <location>
        <begin position="39"/>
        <end position="68"/>
    </location>
</feature>
<dbReference type="Pfam" id="PF12838">
    <property type="entry name" value="Fer4_7"/>
    <property type="match status" value="1"/>
</dbReference>
<dbReference type="PROSITE" id="PS00198">
    <property type="entry name" value="4FE4S_FER_1"/>
    <property type="match status" value="1"/>
</dbReference>
<evidence type="ECO:0000256" key="3">
    <source>
        <dbReference type="ARBA" id="ARBA00023014"/>
    </source>
</evidence>
<dbReference type="eggNOG" id="COG1146">
    <property type="taxonomic scope" value="Bacteria"/>
</dbReference>
<protein>
    <submittedName>
        <fullName evidence="5">2-oxoacid:acceptor oxidoreductase subunit delta</fullName>
    </submittedName>
</protein>
<keyword evidence="1" id="KW-0479">Metal-binding</keyword>
<feature type="domain" description="4Fe-4S ferredoxin-type" evidence="4">
    <location>
        <begin position="2"/>
        <end position="31"/>
    </location>
</feature>
<evidence type="ECO:0000256" key="1">
    <source>
        <dbReference type="ARBA" id="ARBA00022723"/>
    </source>
</evidence>
<dbReference type="PANTHER" id="PTHR43122">
    <property type="entry name" value="FERREDOXIN SUBUNIT OF PYRUVATE:FLAVODOXIN OXIDOREDUCTASE-RELATED"/>
    <property type="match status" value="1"/>
</dbReference>
<dbReference type="SUPFAM" id="SSF54862">
    <property type="entry name" value="4Fe-4S ferredoxins"/>
    <property type="match status" value="1"/>
</dbReference>
<dbReference type="STRING" id="871968.DESME_10215"/>
<dbReference type="PANTHER" id="PTHR43122:SF2">
    <property type="entry name" value="FERREDOXIN SUBUNIT OF PYRUVATE:FLAVODOXIN OXIDOREDUCTASE"/>
    <property type="match status" value="1"/>
</dbReference>
<dbReference type="AlphaFoldDB" id="W0E9C8"/>
<evidence type="ECO:0000259" key="4">
    <source>
        <dbReference type="PROSITE" id="PS51379"/>
    </source>
</evidence>
<sequence length="72" mass="8025">MRKVEFEEERCKGCELCVSACPKNLIALADHLNGMGFRPAIVTDQESCISCARCAYMCPDVVITVRKEEKKG</sequence>
<gene>
    <name evidence="5" type="ORF">DESME_10215</name>
</gene>
<dbReference type="Proteomes" id="UP000010847">
    <property type="component" value="Chromosome"/>
</dbReference>
<keyword evidence="6" id="KW-1185">Reference proteome</keyword>
<evidence type="ECO:0000313" key="6">
    <source>
        <dbReference type="Proteomes" id="UP000010847"/>
    </source>
</evidence>
<dbReference type="OrthoDB" id="9804603at2"/>
<dbReference type="PROSITE" id="PS51379">
    <property type="entry name" value="4FE4S_FER_2"/>
    <property type="match status" value="2"/>
</dbReference>
<dbReference type="HOGENOM" id="CLU_139698_5_3_9"/>
<dbReference type="Gene3D" id="3.30.70.20">
    <property type="match status" value="1"/>
</dbReference>
<dbReference type="InterPro" id="IPR017896">
    <property type="entry name" value="4Fe4S_Fe-S-bd"/>
</dbReference>
<organism evidence="5 6">
    <name type="scientific">Desulfitobacterium metallireducens DSM 15288</name>
    <dbReference type="NCBI Taxonomy" id="871968"/>
    <lineage>
        <taxon>Bacteria</taxon>
        <taxon>Bacillati</taxon>
        <taxon>Bacillota</taxon>
        <taxon>Clostridia</taxon>
        <taxon>Eubacteriales</taxon>
        <taxon>Desulfitobacteriaceae</taxon>
        <taxon>Desulfitobacterium</taxon>
    </lineage>
</organism>
<reference evidence="5 6" key="1">
    <citation type="submission" date="2013-12" db="EMBL/GenBank/DDBJ databases">
        <authorList>
            <consortium name="DOE Joint Genome Institute"/>
            <person name="Smidt H."/>
            <person name="Huntemann M."/>
            <person name="Han J."/>
            <person name="Chen A."/>
            <person name="Kyrpides N."/>
            <person name="Mavromatis K."/>
            <person name="Markowitz V."/>
            <person name="Palaniappan K."/>
            <person name="Ivanova N."/>
            <person name="Schaumberg A."/>
            <person name="Pati A."/>
            <person name="Liolios K."/>
            <person name="Nordberg H.P."/>
            <person name="Cantor M.N."/>
            <person name="Hua S.X."/>
            <person name="Woyke T."/>
        </authorList>
    </citation>
    <scope>NUCLEOTIDE SEQUENCE [LARGE SCALE GENOMIC DNA]</scope>
    <source>
        <strain evidence="6">DSM 15288</strain>
    </source>
</reference>
<keyword evidence="2" id="KW-0408">Iron</keyword>
<evidence type="ECO:0000256" key="2">
    <source>
        <dbReference type="ARBA" id="ARBA00023004"/>
    </source>
</evidence>
<proteinExistence type="predicted"/>
<dbReference type="KEGG" id="dmt:DESME_10215"/>
<accession>W0E9C8</accession>